<evidence type="ECO:0000256" key="3">
    <source>
        <dbReference type="ARBA" id="ARBA00022771"/>
    </source>
</evidence>
<dbReference type="PANTHER" id="PTHR46481:SF10">
    <property type="entry name" value="ZINC FINGER BED DOMAIN-CONTAINING PROTEIN 39"/>
    <property type="match status" value="1"/>
</dbReference>
<keyword evidence="9" id="KW-1185">Reference proteome</keyword>
<reference evidence="8 9" key="1">
    <citation type="submission" date="2015-07" db="EMBL/GenBank/DDBJ databases">
        <authorList>
            <person name="Noorani M."/>
        </authorList>
    </citation>
    <scope>NUCLEOTIDE SEQUENCE [LARGE SCALE GENOMIC DNA]</scope>
    <source>
        <strain evidence="8">BBA 69670</strain>
    </source>
</reference>
<evidence type="ECO:0000313" key="8">
    <source>
        <dbReference type="EMBL" id="CUA74668.1"/>
    </source>
</evidence>
<dbReference type="InterPro" id="IPR012337">
    <property type="entry name" value="RNaseH-like_sf"/>
</dbReference>
<dbReference type="GO" id="GO:0008270">
    <property type="term" value="F:zinc ion binding"/>
    <property type="evidence" value="ECO:0007669"/>
    <property type="project" value="UniProtKB-KW"/>
</dbReference>
<evidence type="ECO:0000256" key="6">
    <source>
        <dbReference type="SAM" id="MobiDB-lite"/>
    </source>
</evidence>
<evidence type="ECO:0000256" key="4">
    <source>
        <dbReference type="ARBA" id="ARBA00022833"/>
    </source>
</evidence>
<feature type="region of interest" description="Disordered" evidence="6">
    <location>
        <begin position="72"/>
        <end position="133"/>
    </location>
</feature>
<feature type="region of interest" description="Disordered" evidence="6">
    <location>
        <begin position="721"/>
        <end position="741"/>
    </location>
</feature>
<evidence type="ECO:0000259" key="7">
    <source>
        <dbReference type="Pfam" id="PF05699"/>
    </source>
</evidence>
<dbReference type="PANTHER" id="PTHR46481">
    <property type="entry name" value="ZINC FINGER BED DOMAIN-CONTAINING PROTEIN 4"/>
    <property type="match status" value="1"/>
</dbReference>
<evidence type="ECO:0000256" key="2">
    <source>
        <dbReference type="ARBA" id="ARBA00022723"/>
    </source>
</evidence>
<proteinExistence type="predicted"/>
<feature type="compositionally biased region" description="Polar residues" evidence="6">
    <location>
        <begin position="721"/>
        <end position="734"/>
    </location>
</feature>
<accession>A0A0K6G7Q9</accession>
<dbReference type="SUPFAM" id="SSF53098">
    <property type="entry name" value="Ribonuclease H-like"/>
    <property type="match status" value="1"/>
</dbReference>
<dbReference type="AlphaFoldDB" id="A0A0K6G7Q9"/>
<keyword evidence="2" id="KW-0479">Metal-binding</keyword>
<evidence type="ECO:0000256" key="1">
    <source>
        <dbReference type="ARBA" id="ARBA00004123"/>
    </source>
</evidence>
<keyword evidence="3" id="KW-0863">Zinc-finger</keyword>
<sequence length="872" mass="98719">MSPPCPQCVSRLFCTIHHSRSCPEVPPPPVTPQPKAVVPRSFTFYQPSVPITLPKPIDELTREEIRALIAKHSPQASESSKRPAPVECVNPEPSPDQSTHNPSKRQRKPAGKDNDIVLPPTIGATIPVSSDATAQQRPRRVACECWNFMAASDLESRVFRQCRRPQSASRIRCLLCWILFGRWKTWVNGDGLTTRIREHLDNHHHDEYRDKCQQEGVTIPSLGLTSADNTSNLVFSPRLLAEYLAQWAALDNQAMSVVERHEFRRILLLCSRAPNLRDSDIPHRTKLTTVTTELYKAEMICIKHELNKALGFVSVTSDLWSDEKLHSFMAVTVHYINSLGDLSEHLLAFRQIKGRHTGENVGHVLYSVFEDANLTDKIGHITLDNASNNDTLMAELERAFIDKGHPFERKLNRIRCVPHVINLAVQALLDALPEAARQFREEAKDQGIRFNEELDKDFLNYLCAMESDPAGLCRESVGALRSSGIRRNGLQATIIDGNRQQLFKTLYGEVLFVSKLELLRDSKTRWSSTYFMILRYLKLYPAIKLFVRRNPSMSIPIISDKQYEVLQDICSILSVLHHAQELLSAEKTPTLALALPVYEALIDSLNDCLDESKFPELSYPIECAIDKLETYVAKARGLPVYTLAMVVNPTLKFSWIDRKGPVRGQEARVTLKNTMYEVRRRLTAPLMALEKQAPTHAASQAQSRGFTRLLTVSKSVNRASEAARNSDNITQSKASEPAPKPLSRQELTAIYMADVEAELIRWEQYEWAGSDTMGSVNLVEFWKAHRNVFPLLYQIAMNILPVQASSVSSERAFSSAKLTCTRERNNISTEHMEYLQVLKHSLHRRRANHDNNQTLDFMVHIVNPAGEESPED</sequence>
<dbReference type="InterPro" id="IPR008906">
    <property type="entry name" value="HATC_C_dom"/>
</dbReference>
<dbReference type="Proteomes" id="UP000044841">
    <property type="component" value="Unassembled WGS sequence"/>
</dbReference>
<evidence type="ECO:0000256" key="5">
    <source>
        <dbReference type="ARBA" id="ARBA00023242"/>
    </source>
</evidence>
<dbReference type="GO" id="GO:0046983">
    <property type="term" value="F:protein dimerization activity"/>
    <property type="evidence" value="ECO:0007669"/>
    <property type="project" value="InterPro"/>
</dbReference>
<dbReference type="InterPro" id="IPR052035">
    <property type="entry name" value="ZnF_BED_domain_contain"/>
</dbReference>
<dbReference type="Pfam" id="PF05699">
    <property type="entry name" value="Dimer_Tnp_hAT"/>
    <property type="match status" value="1"/>
</dbReference>
<evidence type="ECO:0000313" key="9">
    <source>
        <dbReference type="Proteomes" id="UP000044841"/>
    </source>
</evidence>
<gene>
    <name evidence="8" type="ORF">RSOLAG22IIIB_11390</name>
</gene>
<dbReference type="EMBL" id="CYGV01001475">
    <property type="protein sequence ID" value="CUA74668.1"/>
    <property type="molecule type" value="Genomic_DNA"/>
</dbReference>
<dbReference type="GO" id="GO:0005634">
    <property type="term" value="C:nucleus"/>
    <property type="evidence" value="ECO:0007669"/>
    <property type="project" value="UniProtKB-SubCell"/>
</dbReference>
<feature type="domain" description="HAT C-terminal dimerisation" evidence="7">
    <location>
        <begin position="774"/>
        <end position="840"/>
    </location>
</feature>
<organism evidence="8 9">
    <name type="scientific">Rhizoctonia solani</name>
    <dbReference type="NCBI Taxonomy" id="456999"/>
    <lineage>
        <taxon>Eukaryota</taxon>
        <taxon>Fungi</taxon>
        <taxon>Dikarya</taxon>
        <taxon>Basidiomycota</taxon>
        <taxon>Agaricomycotina</taxon>
        <taxon>Agaricomycetes</taxon>
        <taxon>Cantharellales</taxon>
        <taxon>Ceratobasidiaceae</taxon>
        <taxon>Rhizoctonia</taxon>
    </lineage>
</organism>
<keyword evidence="4" id="KW-0862">Zinc</keyword>
<comment type="subcellular location">
    <subcellularLocation>
        <location evidence="1">Nucleus</location>
    </subcellularLocation>
</comment>
<keyword evidence="5" id="KW-0539">Nucleus</keyword>
<protein>
    <submittedName>
        <fullName evidence="8">Zinc finger BED domain-containing protein RICESLEEPER 1</fullName>
    </submittedName>
</protein>
<name>A0A0K6G7Q9_9AGAM</name>